<dbReference type="PANTHER" id="PTHR11206">
    <property type="entry name" value="MULTIDRUG RESISTANCE PROTEIN"/>
    <property type="match status" value="1"/>
</dbReference>
<evidence type="ECO:0000256" key="2">
    <source>
        <dbReference type="SAM" id="Phobius"/>
    </source>
</evidence>
<evidence type="ECO:0000256" key="1">
    <source>
        <dbReference type="ARBA" id="ARBA00010199"/>
    </source>
</evidence>
<feature type="transmembrane region" description="Helical" evidence="2">
    <location>
        <begin position="138"/>
        <end position="159"/>
    </location>
</feature>
<reference evidence="3" key="1">
    <citation type="submission" date="2021-02" db="EMBL/GenBank/DDBJ databases">
        <authorList>
            <person name="Dougan E. K."/>
            <person name="Rhodes N."/>
            <person name="Thang M."/>
            <person name="Chan C."/>
        </authorList>
    </citation>
    <scope>NUCLEOTIDE SEQUENCE</scope>
</reference>
<evidence type="ECO:0008006" key="5">
    <source>
        <dbReference type="Google" id="ProtNLM"/>
    </source>
</evidence>
<accession>A0A813L0Z8</accession>
<comment type="similarity">
    <text evidence="1">Belongs to the multi antimicrobial extrusion (MATE) (TC 2.A.66.1) family.</text>
</comment>
<protein>
    <recommendedName>
        <fullName evidence="5">Protein DETOXIFICATION</fullName>
    </recommendedName>
</protein>
<feature type="non-terminal residue" evidence="3">
    <location>
        <position position="1"/>
    </location>
</feature>
<dbReference type="AlphaFoldDB" id="A0A813L0Z8"/>
<dbReference type="GO" id="GO:0016020">
    <property type="term" value="C:membrane"/>
    <property type="evidence" value="ECO:0007669"/>
    <property type="project" value="InterPro"/>
</dbReference>
<feature type="transmembrane region" description="Helical" evidence="2">
    <location>
        <begin position="103"/>
        <end position="126"/>
    </location>
</feature>
<dbReference type="GO" id="GO:0042910">
    <property type="term" value="F:xenobiotic transmembrane transporter activity"/>
    <property type="evidence" value="ECO:0007669"/>
    <property type="project" value="InterPro"/>
</dbReference>
<feature type="transmembrane region" description="Helical" evidence="2">
    <location>
        <begin position="292"/>
        <end position="316"/>
    </location>
</feature>
<evidence type="ECO:0000313" key="3">
    <source>
        <dbReference type="EMBL" id="CAE8715332.1"/>
    </source>
</evidence>
<keyword evidence="2" id="KW-1133">Transmembrane helix</keyword>
<feature type="transmembrane region" description="Helical" evidence="2">
    <location>
        <begin position="171"/>
        <end position="190"/>
    </location>
</feature>
<comment type="caution">
    <text evidence="3">The sequence shown here is derived from an EMBL/GenBank/DDBJ whole genome shotgun (WGS) entry which is preliminary data.</text>
</comment>
<evidence type="ECO:0000313" key="4">
    <source>
        <dbReference type="Proteomes" id="UP000626109"/>
    </source>
</evidence>
<keyword evidence="2" id="KW-0472">Membrane</keyword>
<sequence length="465" mass="50814">PPQVRRWHEERKALGELASLTLPLVLGQAVNVLADRWTLAFVGHWDYRDRSHYDAASVGKMYSNITGLSLGVGATLGLATFCSQAHGAGLSKELNGLYFRRSLVLLSGIFCVALAAAVFCEPVLLALGQPSSVARTSMYWSCVQLVGVPFYWVSGAMRMALNCTKLTHPGLLMNIVSSVAQVLLTILFMHPQLMDLGYLGAAFARSLGGVVSLVFITIYIQRHGLQDLVWKMPPNSENSEPVLQRTSLWNYLRVSMPSAVIVWSEWWAFEVLAVFVGRLPDAEVNLAAHGTMFSIIVVFYMIWTGVSNAVCTLVGSHLGAEENGRLQPLFRAAFALSSVTSMLVLVMCHAGKGWFAAAFTADKQVQAAMINNAIGLELSIPLYACDTFHARRSAARGWVLDGRPAAGWASRLRVAVANTSDWSLARQRRGAADRFQWSLLDSLPAHRLENSETPPDTVCARACAE</sequence>
<dbReference type="Pfam" id="PF01554">
    <property type="entry name" value="MatE"/>
    <property type="match status" value="2"/>
</dbReference>
<dbReference type="GO" id="GO:0015297">
    <property type="term" value="F:antiporter activity"/>
    <property type="evidence" value="ECO:0007669"/>
    <property type="project" value="InterPro"/>
</dbReference>
<feature type="transmembrane region" description="Helical" evidence="2">
    <location>
        <begin position="61"/>
        <end position="82"/>
    </location>
</feature>
<organism evidence="3 4">
    <name type="scientific">Polarella glacialis</name>
    <name type="common">Dinoflagellate</name>
    <dbReference type="NCBI Taxonomy" id="89957"/>
    <lineage>
        <taxon>Eukaryota</taxon>
        <taxon>Sar</taxon>
        <taxon>Alveolata</taxon>
        <taxon>Dinophyceae</taxon>
        <taxon>Suessiales</taxon>
        <taxon>Suessiaceae</taxon>
        <taxon>Polarella</taxon>
    </lineage>
</organism>
<feature type="transmembrane region" description="Helical" evidence="2">
    <location>
        <begin position="328"/>
        <end position="347"/>
    </location>
</feature>
<proteinExistence type="inferred from homology"/>
<dbReference type="InterPro" id="IPR002528">
    <property type="entry name" value="MATE_fam"/>
</dbReference>
<name>A0A813L0Z8_POLGL</name>
<dbReference type="EMBL" id="CAJNNW010032762">
    <property type="protein sequence ID" value="CAE8715332.1"/>
    <property type="molecule type" value="Genomic_DNA"/>
</dbReference>
<feature type="transmembrane region" description="Helical" evidence="2">
    <location>
        <begin position="196"/>
        <end position="220"/>
    </location>
</feature>
<dbReference type="Proteomes" id="UP000626109">
    <property type="component" value="Unassembled WGS sequence"/>
</dbReference>
<keyword evidence="2" id="KW-0812">Transmembrane</keyword>
<gene>
    <name evidence="3" type="ORF">PGLA2088_LOCUS38474</name>
</gene>
<feature type="non-terminal residue" evidence="3">
    <location>
        <position position="465"/>
    </location>
</feature>